<protein>
    <submittedName>
        <fullName evidence="1">SPS-sensor component</fullName>
    </submittedName>
</protein>
<dbReference type="EMBL" id="CP038484">
    <property type="protein sequence ID" value="QFZ25092.1"/>
    <property type="molecule type" value="Genomic_DNA"/>
</dbReference>
<sequence length="869" mass="96493">MSSGSHSISDSSILDGGLFPRMKPSDDTSEHDPFSTISDHQRDDNTSDSINNLRTIFPSATHPKAGSSHSIGQDHVFHTVFDTASDFRSTGSYAIDDESREEPSKLSRGFLGGDEHVDPSNMMDLSSDLADEHVSLNSSILRSIDKEGLTLETSIEAENKKFPFLARYLDAYKKRHPDDRSSVFGISQLDDFHKYAKKSEIDDAIDQRIKQNRLDNLLSIVKSNDLADNFYSVQSPEKKTTYFKEPWKLRLPWNSEKEKVYVDDSDISELRIAGNSYTSYSSSTQGSQFLQRKLKVRHLQMISFGGTLGVGLYLNSGKAFTIAGGFGTLLAFAIVGLIVLATIISFCEMVTFVSVVDGVSGLSSRFVEESFGFATGWLYFLSFSVGLAGEVVASVIILSYFPNTKVLTNAGATAGFVTLFLSFCIISNLLDVRVFGEIEYVSSIIKVIMTLIMIIVMIVINRGGLGDQGVIGFRYWQESKSLFDHNMIFGMFRPSFDLSSTGMDSKTTGVGGNWGRFLSVLTAMVIVTYSYSGTEIVCIAACEAKNPRKALPSATKRVFWRILIFYCLASFVISLNIYAGDPRLLRYYSGLSGVPPEEFDHNFAIQYLGGNSCKSHYAVFAGFANGSQSPWTVALQSAGLCNWSAVATASLAFFAFSCGNSQLYVSSRTIYSLALQHKAPAFLKKCNRFGIPYNAVLVASMAAFSSYICVSQSATVVFQNLTSMISSSGVFVWFAMCLSYVRFYYGLKKRPDIVSRDDKSYPYRSPFQPYCAIFGLIGSGVMILSMGFVVFMKGYWNTLFFFSSYGSLMIFAILYLGYKLTKGTRILSLEALDFDSGRRETDIYVWDGGKEFNRRNLKDWAHRIVHFMA</sequence>
<gene>
    <name evidence="1" type="ORF">EJF14_10177</name>
</gene>
<dbReference type="Proteomes" id="UP000326582">
    <property type="component" value="Chromosome 1"/>
</dbReference>
<evidence type="ECO:0000313" key="1">
    <source>
        <dbReference type="EMBL" id="QFZ25092.1"/>
    </source>
</evidence>
<evidence type="ECO:0000313" key="2">
    <source>
        <dbReference type="Proteomes" id="UP000326582"/>
    </source>
</evidence>
<organism evidence="1 2">
    <name type="scientific">Clavispora lusitaniae</name>
    <name type="common">Candida lusitaniae</name>
    <dbReference type="NCBI Taxonomy" id="36911"/>
    <lineage>
        <taxon>Eukaryota</taxon>
        <taxon>Fungi</taxon>
        <taxon>Dikarya</taxon>
        <taxon>Ascomycota</taxon>
        <taxon>Saccharomycotina</taxon>
        <taxon>Pichiomycetes</taxon>
        <taxon>Metschnikowiaceae</taxon>
        <taxon>Clavispora</taxon>
    </lineage>
</organism>
<accession>A0ACD0WCB1</accession>
<name>A0ACD0WCB1_CLALS</name>
<reference evidence="2" key="1">
    <citation type="journal article" date="2019" name="MBio">
        <title>Comparative genomics for the elucidation of multidrug resistance (MDR) in Candida lusitaniae.</title>
        <authorList>
            <person name="Kannan A."/>
            <person name="Asner S.A."/>
            <person name="Trachsel E."/>
            <person name="Kelly S."/>
            <person name="Parker J."/>
            <person name="Sanglard D."/>
        </authorList>
    </citation>
    <scope>NUCLEOTIDE SEQUENCE [LARGE SCALE GENOMIC DNA]</scope>
    <source>
        <strain evidence="2">P1</strain>
    </source>
</reference>
<proteinExistence type="predicted"/>
<keyword evidence="2" id="KW-1185">Reference proteome</keyword>